<reference evidence="1 2" key="1">
    <citation type="journal article" date="2015" name="Genome Biol. Evol.">
        <title>Phylogenomic analyses indicate that early fungi evolved digesting cell walls of algal ancestors of land plants.</title>
        <authorList>
            <person name="Chang Y."/>
            <person name="Wang S."/>
            <person name="Sekimoto S."/>
            <person name="Aerts A.L."/>
            <person name="Choi C."/>
            <person name="Clum A."/>
            <person name="LaButti K.M."/>
            <person name="Lindquist E.A."/>
            <person name="Yee Ngan C."/>
            <person name="Ohm R.A."/>
            <person name="Salamov A.A."/>
            <person name="Grigoriev I.V."/>
            <person name="Spatafora J.W."/>
            <person name="Berbee M.L."/>
        </authorList>
    </citation>
    <scope>NUCLEOTIDE SEQUENCE [LARGE SCALE GENOMIC DNA]</scope>
    <source>
        <strain evidence="1 2">NRRL 28638</strain>
    </source>
</reference>
<dbReference type="Proteomes" id="UP000070444">
    <property type="component" value="Unassembled WGS sequence"/>
</dbReference>
<keyword evidence="2" id="KW-1185">Reference proteome</keyword>
<organism evidence="1 2">
    <name type="scientific">Conidiobolus coronatus (strain ATCC 28846 / CBS 209.66 / NRRL 28638)</name>
    <name type="common">Delacroixia coronata</name>
    <dbReference type="NCBI Taxonomy" id="796925"/>
    <lineage>
        <taxon>Eukaryota</taxon>
        <taxon>Fungi</taxon>
        <taxon>Fungi incertae sedis</taxon>
        <taxon>Zoopagomycota</taxon>
        <taxon>Entomophthoromycotina</taxon>
        <taxon>Entomophthoromycetes</taxon>
        <taxon>Entomophthorales</taxon>
        <taxon>Ancylistaceae</taxon>
        <taxon>Conidiobolus</taxon>
    </lineage>
</organism>
<name>A0A137NVJ1_CONC2</name>
<protein>
    <submittedName>
        <fullName evidence="1">Uncharacterized protein</fullName>
    </submittedName>
</protein>
<evidence type="ECO:0000313" key="1">
    <source>
        <dbReference type="EMBL" id="KXN66855.1"/>
    </source>
</evidence>
<accession>A0A137NVJ1</accession>
<sequence length="52" mass="5775">MDAFTQTNMALCEAIYGRDREREGKLSNALKRNSVNVYTIPNGPESAQTLSI</sequence>
<evidence type="ECO:0000313" key="2">
    <source>
        <dbReference type="Proteomes" id="UP000070444"/>
    </source>
</evidence>
<dbReference type="AlphaFoldDB" id="A0A137NVJ1"/>
<gene>
    <name evidence="1" type="ORF">CONCODRAFT_11225</name>
</gene>
<proteinExistence type="predicted"/>
<dbReference type="EMBL" id="KQ964684">
    <property type="protein sequence ID" value="KXN66855.1"/>
    <property type="molecule type" value="Genomic_DNA"/>
</dbReference>